<proteinExistence type="predicted"/>
<dbReference type="Gene3D" id="3.40.50.720">
    <property type="entry name" value="NAD(P)-binding Rossmann-like Domain"/>
    <property type="match status" value="1"/>
</dbReference>
<sequence length="304" mass="33823">MHPVDTKQFSYDEAFSRTLGWITRDEQQRLKSRTVAIAGLGGVGGANAITLARLGVSKFRLCEFDEFDLPNFNRQFGSGVSSIGRLKAEVISERIMDINPEADINLRQTPLRPDDAEAFLKGADIYVDSIDFFALNVRRALFACARAKRIPALTTAPIGMGAAWIIFTPDGMSFEEYFSFEDGETERNFLRFAVGLAPCGLHLPHLVDSSHVDFNRRKVPSTPMGIVVSAGVASTEAMKLLLGRRSMRAAPWFHQFDPMGGGKVSRRAWFGGRNPLRQVKLRVVERKLRRQACQQTNGEAVLQS</sequence>
<reference evidence="2 3" key="1">
    <citation type="submission" date="2018-01" db="EMBL/GenBank/DDBJ databases">
        <title>Genomic Encyclopedia of Archaeal and Bacterial Type Strains, Phase II (KMG-II): from individual species to whole genera.</title>
        <authorList>
            <person name="Goeker M."/>
        </authorList>
    </citation>
    <scope>NUCLEOTIDE SEQUENCE [LARGE SCALE GENOMIC DNA]</scope>
    <source>
        <strain evidence="2 3">DSM 17023</strain>
    </source>
</reference>
<accession>A0A2S3UP09</accession>
<feature type="domain" description="THIF-type NAD/FAD binding fold" evidence="1">
    <location>
        <begin position="18"/>
        <end position="261"/>
    </location>
</feature>
<dbReference type="Proteomes" id="UP000236959">
    <property type="component" value="Unassembled WGS sequence"/>
</dbReference>
<dbReference type="CDD" id="cd01483">
    <property type="entry name" value="E1_enzyme_family"/>
    <property type="match status" value="1"/>
</dbReference>
<dbReference type="GO" id="GO:0008641">
    <property type="term" value="F:ubiquitin-like modifier activating enzyme activity"/>
    <property type="evidence" value="ECO:0007669"/>
    <property type="project" value="InterPro"/>
</dbReference>
<gene>
    <name evidence="2" type="ORF">CLV41_109235</name>
</gene>
<dbReference type="InterPro" id="IPR035985">
    <property type="entry name" value="Ubiquitin-activating_enz"/>
</dbReference>
<dbReference type="NCBIfam" id="NF006077">
    <property type="entry name" value="PRK08223.1"/>
    <property type="match status" value="1"/>
</dbReference>
<dbReference type="PANTHER" id="PTHR43267:SF1">
    <property type="entry name" value="TRNA THREONYLCARBAMOYLADENOSINE DEHYDRATASE"/>
    <property type="match status" value="1"/>
</dbReference>
<evidence type="ECO:0000313" key="2">
    <source>
        <dbReference type="EMBL" id="POF29458.1"/>
    </source>
</evidence>
<comment type="caution">
    <text evidence="2">The sequence shown here is derived from an EMBL/GenBank/DDBJ whole genome shotgun (WGS) entry which is preliminary data.</text>
</comment>
<dbReference type="EMBL" id="PPCN01000009">
    <property type="protein sequence ID" value="POF29458.1"/>
    <property type="molecule type" value="Genomic_DNA"/>
</dbReference>
<dbReference type="InterPro" id="IPR045886">
    <property type="entry name" value="ThiF/MoeB/HesA"/>
</dbReference>
<dbReference type="InterPro" id="IPR000594">
    <property type="entry name" value="ThiF_NAD_FAD-bd"/>
</dbReference>
<organism evidence="2 3">
    <name type="scientific">Roseibium marinum</name>
    <dbReference type="NCBI Taxonomy" id="281252"/>
    <lineage>
        <taxon>Bacteria</taxon>
        <taxon>Pseudomonadati</taxon>
        <taxon>Pseudomonadota</taxon>
        <taxon>Alphaproteobacteria</taxon>
        <taxon>Hyphomicrobiales</taxon>
        <taxon>Stappiaceae</taxon>
        <taxon>Roseibium</taxon>
    </lineage>
</organism>
<keyword evidence="3" id="KW-1185">Reference proteome</keyword>
<dbReference type="RefSeq" id="WP_103224133.1">
    <property type="nucleotide sequence ID" value="NZ_PPCN01000009.1"/>
</dbReference>
<dbReference type="GO" id="GO:0061504">
    <property type="term" value="P:cyclic threonylcarbamoyladenosine biosynthetic process"/>
    <property type="evidence" value="ECO:0007669"/>
    <property type="project" value="TreeGrafter"/>
</dbReference>
<dbReference type="PANTHER" id="PTHR43267">
    <property type="entry name" value="TRNA THREONYLCARBAMOYLADENOSINE DEHYDRATASE"/>
    <property type="match status" value="1"/>
</dbReference>
<evidence type="ECO:0000259" key="1">
    <source>
        <dbReference type="Pfam" id="PF00899"/>
    </source>
</evidence>
<dbReference type="OrthoDB" id="272552at2"/>
<dbReference type="SUPFAM" id="SSF69572">
    <property type="entry name" value="Activating enzymes of the ubiquitin-like proteins"/>
    <property type="match status" value="1"/>
</dbReference>
<dbReference type="AlphaFoldDB" id="A0A2S3UP09"/>
<dbReference type="Pfam" id="PF00899">
    <property type="entry name" value="ThiF"/>
    <property type="match status" value="1"/>
</dbReference>
<name>A0A2S3UP09_9HYPH</name>
<protein>
    <submittedName>
        <fullName evidence="2">ThiF family protein</fullName>
    </submittedName>
</protein>
<evidence type="ECO:0000313" key="3">
    <source>
        <dbReference type="Proteomes" id="UP000236959"/>
    </source>
</evidence>
<dbReference type="GO" id="GO:0061503">
    <property type="term" value="F:tRNA threonylcarbamoyladenosine dehydratase"/>
    <property type="evidence" value="ECO:0007669"/>
    <property type="project" value="TreeGrafter"/>
</dbReference>